<dbReference type="Pfam" id="PF08161">
    <property type="entry name" value="RRP12_HEAT"/>
    <property type="match status" value="1"/>
</dbReference>
<evidence type="ECO:0000259" key="5">
    <source>
        <dbReference type="Pfam" id="PF25772"/>
    </source>
</evidence>
<accession>A0A9N8ZZY8</accession>
<feature type="compositionally biased region" description="Acidic residues" evidence="3">
    <location>
        <begin position="988"/>
        <end position="999"/>
    </location>
</feature>
<dbReference type="PANTHER" id="PTHR48287">
    <property type="entry name" value="ARM REPEAT SUPERFAMILY PROTEIN"/>
    <property type="match status" value="1"/>
</dbReference>
<dbReference type="PANTHER" id="PTHR48287:SF1">
    <property type="entry name" value="ARM REPEAT SUPERFAMILY PROTEIN"/>
    <property type="match status" value="1"/>
</dbReference>
<name>A0A9N8ZZY8_9GLOM</name>
<keyword evidence="2" id="KW-0539">Nucleus</keyword>
<evidence type="ECO:0000313" key="7">
    <source>
        <dbReference type="Proteomes" id="UP000789739"/>
    </source>
</evidence>
<comment type="caution">
    <text evidence="6">The sequence shown here is derived from an EMBL/GenBank/DDBJ whole genome shotgun (WGS) entry which is preliminary data.</text>
</comment>
<dbReference type="SUPFAM" id="SSF48371">
    <property type="entry name" value="ARM repeat"/>
    <property type="match status" value="1"/>
</dbReference>
<protein>
    <submittedName>
        <fullName evidence="6">8282_t:CDS:1</fullName>
    </submittedName>
</protein>
<evidence type="ECO:0000313" key="6">
    <source>
        <dbReference type="EMBL" id="CAG8512290.1"/>
    </source>
</evidence>
<dbReference type="InterPro" id="IPR057860">
    <property type="entry name" value="HEAT_RRP12_N"/>
</dbReference>
<dbReference type="OrthoDB" id="2192888at2759"/>
<dbReference type="InterPro" id="IPR012978">
    <property type="entry name" value="HEAT_RRP12"/>
</dbReference>
<feature type="domain" description="RRP12 N-terminal HEAT" evidence="5">
    <location>
        <begin position="28"/>
        <end position="255"/>
    </location>
</feature>
<dbReference type="InterPro" id="IPR052087">
    <property type="entry name" value="RRP12"/>
</dbReference>
<dbReference type="Proteomes" id="UP000789739">
    <property type="component" value="Unassembled WGS sequence"/>
</dbReference>
<dbReference type="InterPro" id="IPR016024">
    <property type="entry name" value="ARM-type_fold"/>
</dbReference>
<reference evidence="6" key="1">
    <citation type="submission" date="2021-06" db="EMBL/GenBank/DDBJ databases">
        <authorList>
            <person name="Kallberg Y."/>
            <person name="Tangrot J."/>
            <person name="Rosling A."/>
        </authorList>
    </citation>
    <scope>NUCLEOTIDE SEQUENCE</scope>
    <source>
        <strain evidence="6">BR232B</strain>
    </source>
</reference>
<comment type="subcellular location">
    <subcellularLocation>
        <location evidence="1">Nucleus</location>
    </subcellularLocation>
</comment>
<dbReference type="Pfam" id="PF25772">
    <property type="entry name" value="HEAT_RRP12_N"/>
    <property type="match status" value="1"/>
</dbReference>
<evidence type="ECO:0000256" key="2">
    <source>
        <dbReference type="ARBA" id="ARBA00023242"/>
    </source>
</evidence>
<evidence type="ECO:0000256" key="3">
    <source>
        <dbReference type="SAM" id="MobiDB-lite"/>
    </source>
</evidence>
<dbReference type="GO" id="GO:0005634">
    <property type="term" value="C:nucleus"/>
    <property type="evidence" value="ECO:0007669"/>
    <property type="project" value="UniProtKB-SubCell"/>
</dbReference>
<gene>
    <name evidence="6" type="ORF">PBRASI_LOCUS3176</name>
</gene>
<sequence length="1198" mass="134333">MEGKFEKIRNQINSKLDNQKQAFAQIAQLLLAVEQTIKEQNVAATATAYFGALMTMLDQTSQNEKAKELRGPILYILNMVLPELPQAISRNKFNEIWTILSQILEEKEIEAAMLRSVAGCLESLLLVQDAQKWNDSLTRKAFTSLLLLSVDRRPKPRKRAQDAVIVILNHPPVSSVLHPAAGMASEYCLRILKNTVKSDRQSAMHILSLIKAITGNWPASGLTILCQTLLSLPKYNDAFLTVSTFEVFEALFRNNGDGFANNGIEDIIKSLVRLTPNIQDVQVAPVWLEVVSRGYVIYSKVDPSSSAQSFHDFFLILFTLLESDKQVIITAASRCLATLTSECITDTMIKETLSRWNIQRENTTLAKTIATVEEGFSIKYQAAWGGILNILKVMFERLGKSSKELLLHLLDRIAELRVDSALGLKDVADKTLGAAIAHVEPEHFLMVLPLNLENPGSTGDGRAWLLPLLRDHIQNTSLAYFIQNLLPMSEKLVQKSIEFQSKNRMIEAKVYETLTQQVWSLLPGFCNLPYDLPQALTEETAEMLSTMLYKQPELRSTVCQALKLLVEKNKKFLNSEEDDDKLRYKFKMDKAAAKANIELLSRYAPNYLAVFFNVFSQTCLGSREYILEVTNTYLSITGAQDIAVTFRKIIQLYIEACADPVPPARPDEPPPTAYVMLDLAITMIEYLDLQDIKQFYDLISNRLSEEDQTLQKKLYKAFVKMSETENGKIVITQNLDDLQEKLLETTAVAAAPAKKDRLRLLNEVVKLLPSNDLHLIPGVLSEVILSTKEAKKTRNAAYDLLVVMGNKMKAGGVVVMQGVAGADEIVEDAPSTVSASIDEFVFSMVVAGLAATTPYMINATIASLSRLIFEFKDDLDPSLLHKLLDTIDNFVQCSTKEIVKAALGFVKVVIVSLSTDFLSPHLQQITNGILTWSHEHKGHFKVKVRHMIERLIRRFGYEVVEKYSQKVQKVRRQALTSAYEDALYGSESDLEDSADEIDEPASRKPAKSKKDKSSSRIWIKEEEDIPVDFLDRSVVSRIMGTNPRSIRKKPKASSAFKTTGDGRMIITESDNEDNPTSNVASDVAMQDVEERYLEAQQSTNAYTRGQGNKIKFKTRKNDVDLDDVEPIDAIAIRNAKKKEKKMLVGKEYRAKRAAGDVKRKGKPDPYAYVPLASVYKKSGQRGSKISMVAKGRVQKRRA</sequence>
<feature type="domain" description="RRP12 HEAT" evidence="4">
    <location>
        <begin position="322"/>
        <end position="618"/>
    </location>
</feature>
<evidence type="ECO:0000256" key="1">
    <source>
        <dbReference type="ARBA" id="ARBA00004123"/>
    </source>
</evidence>
<feature type="region of interest" description="Disordered" evidence="3">
    <location>
        <begin position="986"/>
        <end position="1015"/>
    </location>
</feature>
<proteinExistence type="predicted"/>
<dbReference type="AlphaFoldDB" id="A0A9N8ZZY8"/>
<organism evidence="6 7">
    <name type="scientific">Paraglomus brasilianum</name>
    <dbReference type="NCBI Taxonomy" id="144538"/>
    <lineage>
        <taxon>Eukaryota</taxon>
        <taxon>Fungi</taxon>
        <taxon>Fungi incertae sedis</taxon>
        <taxon>Mucoromycota</taxon>
        <taxon>Glomeromycotina</taxon>
        <taxon>Glomeromycetes</taxon>
        <taxon>Paraglomerales</taxon>
        <taxon>Paraglomeraceae</taxon>
        <taxon>Paraglomus</taxon>
    </lineage>
</organism>
<evidence type="ECO:0000259" key="4">
    <source>
        <dbReference type="Pfam" id="PF08161"/>
    </source>
</evidence>
<keyword evidence="7" id="KW-1185">Reference proteome</keyword>
<dbReference type="EMBL" id="CAJVPI010000276">
    <property type="protein sequence ID" value="CAG8512290.1"/>
    <property type="molecule type" value="Genomic_DNA"/>
</dbReference>